<organism evidence="2 3">
    <name type="scientific">Petrolisthes cinctipes</name>
    <name type="common">Flat porcelain crab</name>
    <dbReference type="NCBI Taxonomy" id="88211"/>
    <lineage>
        <taxon>Eukaryota</taxon>
        <taxon>Metazoa</taxon>
        <taxon>Ecdysozoa</taxon>
        <taxon>Arthropoda</taxon>
        <taxon>Crustacea</taxon>
        <taxon>Multicrustacea</taxon>
        <taxon>Malacostraca</taxon>
        <taxon>Eumalacostraca</taxon>
        <taxon>Eucarida</taxon>
        <taxon>Decapoda</taxon>
        <taxon>Pleocyemata</taxon>
        <taxon>Anomura</taxon>
        <taxon>Galatheoidea</taxon>
        <taxon>Porcellanidae</taxon>
        <taxon>Petrolisthes</taxon>
    </lineage>
</organism>
<reference evidence="2" key="1">
    <citation type="submission" date="2023-10" db="EMBL/GenBank/DDBJ databases">
        <title>Genome assemblies of two species of porcelain crab, Petrolisthes cinctipes and Petrolisthes manimaculis (Anomura: Porcellanidae).</title>
        <authorList>
            <person name="Angst P."/>
        </authorList>
    </citation>
    <scope>NUCLEOTIDE SEQUENCE</scope>
    <source>
        <strain evidence="2">PB745_01</strain>
        <tissue evidence="2">Gill</tissue>
    </source>
</reference>
<sequence length="29" mass="3021">MEIGSGEEGGKRVKLGMEGGQVGEEGDWV</sequence>
<dbReference type="EMBL" id="JAWQEG010005298">
    <property type="protein sequence ID" value="KAK3858484.1"/>
    <property type="molecule type" value="Genomic_DNA"/>
</dbReference>
<evidence type="ECO:0000256" key="1">
    <source>
        <dbReference type="SAM" id="MobiDB-lite"/>
    </source>
</evidence>
<feature type="non-terminal residue" evidence="2">
    <location>
        <position position="29"/>
    </location>
</feature>
<gene>
    <name evidence="2" type="ORF">Pcinc_035327</name>
</gene>
<dbReference type="AlphaFoldDB" id="A0AAE1C042"/>
<accession>A0AAE1C042</accession>
<protein>
    <submittedName>
        <fullName evidence="2">Uncharacterized protein</fullName>
    </submittedName>
</protein>
<proteinExistence type="predicted"/>
<dbReference type="Proteomes" id="UP001286313">
    <property type="component" value="Unassembled WGS sequence"/>
</dbReference>
<evidence type="ECO:0000313" key="2">
    <source>
        <dbReference type="EMBL" id="KAK3858484.1"/>
    </source>
</evidence>
<name>A0AAE1C042_PETCI</name>
<evidence type="ECO:0000313" key="3">
    <source>
        <dbReference type="Proteomes" id="UP001286313"/>
    </source>
</evidence>
<comment type="caution">
    <text evidence="2">The sequence shown here is derived from an EMBL/GenBank/DDBJ whole genome shotgun (WGS) entry which is preliminary data.</text>
</comment>
<feature type="region of interest" description="Disordered" evidence="1">
    <location>
        <begin position="1"/>
        <end position="29"/>
    </location>
</feature>
<keyword evidence="3" id="KW-1185">Reference proteome</keyword>